<comment type="caution">
    <text evidence="1">The sequence shown here is derived from an EMBL/GenBank/DDBJ whole genome shotgun (WGS) entry which is preliminary data.</text>
</comment>
<organism evidence="1 2">
    <name type="scientific">Smallanthus sonchifolius</name>
    <dbReference type="NCBI Taxonomy" id="185202"/>
    <lineage>
        <taxon>Eukaryota</taxon>
        <taxon>Viridiplantae</taxon>
        <taxon>Streptophyta</taxon>
        <taxon>Embryophyta</taxon>
        <taxon>Tracheophyta</taxon>
        <taxon>Spermatophyta</taxon>
        <taxon>Magnoliopsida</taxon>
        <taxon>eudicotyledons</taxon>
        <taxon>Gunneridae</taxon>
        <taxon>Pentapetalae</taxon>
        <taxon>asterids</taxon>
        <taxon>campanulids</taxon>
        <taxon>Asterales</taxon>
        <taxon>Asteraceae</taxon>
        <taxon>Asteroideae</taxon>
        <taxon>Heliantheae alliance</taxon>
        <taxon>Millerieae</taxon>
        <taxon>Smallanthus</taxon>
    </lineage>
</organism>
<dbReference type="Proteomes" id="UP001056120">
    <property type="component" value="Linkage Group LG21"/>
</dbReference>
<protein>
    <submittedName>
        <fullName evidence="1">Uncharacterized protein</fullName>
    </submittedName>
</protein>
<accession>A0ACB9CB93</accession>
<keyword evidence="2" id="KW-1185">Reference proteome</keyword>
<proteinExistence type="predicted"/>
<gene>
    <name evidence="1" type="ORF">L1987_62615</name>
</gene>
<sequence length="124" mass="14111">MVAATGIIGVAISDDDAMIMIGGGPMIITIHDRTSLFISSSTPFYYFFQSIKSLSLKFSQSNIYLNHPSNLYPYKLINNFNLIGADRIKFLFFLVFGTWGFWIKQYFKLNVYILFGSVKSSHLD</sequence>
<reference evidence="1 2" key="2">
    <citation type="journal article" date="2022" name="Mol. Ecol. Resour.">
        <title>The genomes of chicory, endive, great burdock and yacon provide insights into Asteraceae paleo-polyploidization history and plant inulin production.</title>
        <authorList>
            <person name="Fan W."/>
            <person name="Wang S."/>
            <person name="Wang H."/>
            <person name="Wang A."/>
            <person name="Jiang F."/>
            <person name="Liu H."/>
            <person name="Zhao H."/>
            <person name="Xu D."/>
            <person name="Zhang Y."/>
        </authorList>
    </citation>
    <scope>NUCLEOTIDE SEQUENCE [LARGE SCALE GENOMIC DNA]</scope>
    <source>
        <strain evidence="2">cv. Yunnan</strain>
        <tissue evidence="1">Leaves</tissue>
    </source>
</reference>
<reference evidence="2" key="1">
    <citation type="journal article" date="2022" name="Mol. Ecol. Resour.">
        <title>The genomes of chicory, endive, great burdock and yacon provide insights into Asteraceae palaeo-polyploidization history and plant inulin production.</title>
        <authorList>
            <person name="Fan W."/>
            <person name="Wang S."/>
            <person name="Wang H."/>
            <person name="Wang A."/>
            <person name="Jiang F."/>
            <person name="Liu H."/>
            <person name="Zhao H."/>
            <person name="Xu D."/>
            <person name="Zhang Y."/>
        </authorList>
    </citation>
    <scope>NUCLEOTIDE SEQUENCE [LARGE SCALE GENOMIC DNA]</scope>
    <source>
        <strain evidence="2">cv. Yunnan</strain>
    </source>
</reference>
<evidence type="ECO:0000313" key="2">
    <source>
        <dbReference type="Proteomes" id="UP001056120"/>
    </source>
</evidence>
<evidence type="ECO:0000313" key="1">
    <source>
        <dbReference type="EMBL" id="KAI3731427.1"/>
    </source>
</evidence>
<name>A0ACB9CB93_9ASTR</name>
<dbReference type="EMBL" id="CM042038">
    <property type="protein sequence ID" value="KAI3731427.1"/>
    <property type="molecule type" value="Genomic_DNA"/>
</dbReference>